<dbReference type="OrthoDB" id="981124at2"/>
<dbReference type="GO" id="GO:0015627">
    <property type="term" value="C:type II protein secretion system complex"/>
    <property type="evidence" value="ECO:0007669"/>
    <property type="project" value="TreeGrafter"/>
</dbReference>
<dbReference type="Proteomes" id="UP000263900">
    <property type="component" value="Chromosome"/>
</dbReference>
<keyword evidence="1" id="KW-0812">Transmembrane</keyword>
<dbReference type="PANTHER" id="PTHR21180:SF32">
    <property type="entry name" value="ENDONUCLEASE_EXONUCLEASE_PHOSPHATASE FAMILY DOMAIN-CONTAINING PROTEIN 1"/>
    <property type="match status" value="1"/>
</dbReference>
<dbReference type="Gene3D" id="1.10.150.280">
    <property type="entry name" value="AF1531-like domain"/>
    <property type="match status" value="1"/>
</dbReference>
<dbReference type="AlphaFoldDB" id="A0A3B7MTI6"/>
<dbReference type="PANTHER" id="PTHR21180">
    <property type="entry name" value="ENDONUCLEASE/EXONUCLEASE/PHOSPHATASE FAMILY DOMAIN-CONTAINING PROTEIN 1"/>
    <property type="match status" value="1"/>
</dbReference>
<dbReference type="EMBL" id="CP032157">
    <property type="protein sequence ID" value="AXY77428.1"/>
    <property type="molecule type" value="Genomic_DNA"/>
</dbReference>
<keyword evidence="3" id="KW-1185">Reference proteome</keyword>
<protein>
    <submittedName>
        <fullName evidence="2">Helix-hairpin-helix domain-containing protein</fullName>
    </submittedName>
</protein>
<dbReference type="Pfam" id="PF12836">
    <property type="entry name" value="HHH_3"/>
    <property type="match status" value="2"/>
</dbReference>
<accession>A0A3B7MTI6</accession>
<sequence>MKNNFREYFNFTKKERTGIIVLLVLILATIIIPYLLPAPAVQTDKAAFEKLRQRVAALETGEPDGENDQPGNDVRIAETPAKQTTFYVFDPNTLPVEGWIKMGIRERTAQTIQHYLAKGGRFRQPGDLYKVYGLKKEEAERLVPYVRIKEAAPVVERAPAIYAADSAARRYKREVYAKPAVIDINMADTTAFIALRGIGSKLARRIVHFREKLGGFYAVAQVGETYGLPDSTFQQIRQYLQCSSPAVRTLNINSADIDMLRQHPYIRWALANGIVQYRAQHGAYQSVDQLLQINIVSAEILEKIRPYLAVE</sequence>
<dbReference type="KEGG" id="pseg:D3H65_27120"/>
<feature type="transmembrane region" description="Helical" evidence="1">
    <location>
        <begin position="20"/>
        <end position="36"/>
    </location>
</feature>
<dbReference type="InterPro" id="IPR010994">
    <property type="entry name" value="RuvA_2-like"/>
</dbReference>
<proteinExistence type="predicted"/>
<dbReference type="GO" id="GO:0015628">
    <property type="term" value="P:protein secretion by the type II secretion system"/>
    <property type="evidence" value="ECO:0007669"/>
    <property type="project" value="TreeGrafter"/>
</dbReference>
<dbReference type="InterPro" id="IPR051675">
    <property type="entry name" value="Endo/Exo/Phosphatase_dom_1"/>
</dbReference>
<evidence type="ECO:0000313" key="2">
    <source>
        <dbReference type="EMBL" id="AXY77428.1"/>
    </source>
</evidence>
<keyword evidence="1" id="KW-1133">Transmembrane helix</keyword>
<gene>
    <name evidence="2" type="ORF">D3H65_27120</name>
</gene>
<evidence type="ECO:0000313" key="3">
    <source>
        <dbReference type="Proteomes" id="UP000263900"/>
    </source>
</evidence>
<dbReference type="RefSeq" id="WP_119053304.1">
    <property type="nucleotide sequence ID" value="NZ_CP032157.1"/>
</dbReference>
<evidence type="ECO:0000256" key="1">
    <source>
        <dbReference type="SAM" id="Phobius"/>
    </source>
</evidence>
<name>A0A3B7MTI6_9BACT</name>
<keyword evidence="1" id="KW-0472">Membrane</keyword>
<dbReference type="SUPFAM" id="SSF47781">
    <property type="entry name" value="RuvA domain 2-like"/>
    <property type="match status" value="3"/>
</dbReference>
<dbReference type="Gene3D" id="1.10.150.320">
    <property type="entry name" value="Photosystem II 12 kDa extrinsic protein"/>
    <property type="match status" value="1"/>
</dbReference>
<organism evidence="2 3">
    <name type="scientific">Paraflavitalea soli</name>
    <dbReference type="NCBI Taxonomy" id="2315862"/>
    <lineage>
        <taxon>Bacteria</taxon>
        <taxon>Pseudomonadati</taxon>
        <taxon>Bacteroidota</taxon>
        <taxon>Chitinophagia</taxon>
        <taxon>Chitinophagales</taxon>
        <taxon>Chitinophagaceae</taxon>
        <taxon>Paraflavitalea</taxon>
    </lineage>
</organism>
<reference evidence="2 3" key="1">
    <citation type="submission" date="2018-09" db="EMBL/GenBank/DDBJ databases">
        <title>Genome sequencing of strain 6GH32-13.</title>
        <authorList>
            <person name="Weon H.-Y."/>
            <person name="Heo J."/>
            <person name="Kwon S.-W."/>
        </authorList>
    </citation>
    <scope>NUCLEOTIDE SEQUENCE [LARGE SCALE GENOMIC DNA]</scope>
    <source>
        <strain evidence="2 3">5GH32-13</strain>
    </source>
</reference>